<name>A0A2A5WU24_9GAMM</name>
<dbReference type="AlphaFoldDB" id="A0A2A5WU24"/>
<sequence length="118" mass="13266">MEGQNLVAWIVYLVSGLVFTWAIVVLSRRFRAWFRDLFLGTAVVLIFTPWQFGDTAQHWAPAILVLLMDLLLEGTESGLQGGVVLLCMTTVMIGVVLVRMWLRRRKTIGNTQVSELSG</sequence>
<dbReference type="Proteomes" id="UP000219327">
    <property type="component" value="Unassembled WGS sequence"/>
</dbReference>
<feature type="transmembrane region" description="Helical" evidence="1">
    <location>
        <begin position="78"/>
        <end position="102"/>
    </location>
</feature>
<reference evidence="2 3" key="1">
    <citation type="submission" date="2017-08" db="EMBL/GenBank/DDBJ databases">
        <title>Fine stratification of microbial communities through a metagenomic profile of the photic zone.</title>
        <authorList>
            <person name="Haro-Moreno J.M."/>
            <person name="Lopez-Perez M."/>
            <person name="De La Torre J."/>
            <person name="Picazo A."/>
            <person name="Camacho A."/>
            <person name="Rodriguez-Valera F."/>
        </authorList>
    </citation>
    <scope>NUCLEOTIDE SEQUENCE [LARGE SCALE GENOMIC DNA]</scope>
    <source>
        <strain evidence="2">MED-G24</strain>
    </source>
</reference>
<proteinExistence type="predicted"/>
<organism evidence="2 3">
    <name type="scientific">OM182 bacterium MED-G24</name>
    <dbReference type="NCBI Taxonomy" id="1986255"/>
    <lineage>
        <taxon>Bacteria</taxon>
        <taxon>Pseudomonadati</taxon>
        <taxon>Pseudomonadota</taxon>
        <taxon>Gammaproteobacteria</taxon>
        <taxon>OMG group</taxon>
        <taxon>OM182 clade</taxon>
    </lineage>
</organism>
<gene>
    <name evidence="2" type="ORF">CNE99_04520</name>
</gene>
<evidence type="ECO:0000313" key="2">
    <source>
        <dbReference type="EMBL" id="PDH39921.1"/>
    </source>
</evidence>
<accession>A0A2A5WU24</accession>
<protein>
    <submittedName>
        <fullName evidence="2">Uncharacterized protein</fullName>
    </submittedName>
</protein>
<comment type="caution">
    <text evidence="2">The sequence shown here is derived from an EMBL/GenBank/DDBJ whole genome shotgun (WGS) entry which is preliminary data.</text>
</comment>
<feature type="transmembrane region" description="Helical" evidence="1">
    <location>
        <begin position="33"/>
        <end position="52"/>
    </location>
</feature>
<evidence type="ECO:0000256" key="1">
    <source>
        <dbReference type="SAM" id="Phobius"/>
    </source>
</evidence>
<keyword evidence="1" id="KW-0472">Membrane</keyword>
<evidence type="ECO:0000313" key="3">
    <source>
        <dbReference type="Proteomes" id="UP000219327"/>
    </source>
</evidence>
<feature type="transmembrane region" description="Helical" evidence="1">
    <location>
        <begin position="6"/>
        <end position="26"/>
    </location>
</feature>
<keyword evidence="1" id="KW-0812">Transmembrane</keyword>
<dbReference type="EMBL" id="NTKD01000017">
    <property type="protein sequence ID" value="PDH39921.1"/>
    <property type="molecule type" value="Genomic_DNA"/>
</dbReference>
<keyword evidence="1" id="KW-1133">Transmembrane helix</keyword>